<dbReference type="EMBL" id="JANPWB010000014">
    <property type="protein sequence ID" value="KAJ1098439.1"/>
    <property type="molecule type" value="Genomic_DNA"/>
</dbReference>
<proteinExistence type="predicted"/>
<gene>
    <name evidence="2" type="ORF">NDU88_003550</name>
    <name evidence="3" type="ORF">NDU88_003552</name>
</gene>
<keyword evidence="4" id="KW-1185">Reference proteome</keyword>
<evidence type="ECO:0000256" key="1">
    <source>
        <dbReference type="SAM" id="MobiDB-lite"/>
    </source>
</evidence>
<dbReference type="EMBL" id="JANPWB010000014">
    <property type="protein sequence ID" value="KAJ1098441.1"/>
    <property type="molecule type" value="Genomic_DNA"/>
</dbReference>
<sequence>MTKTGPSWPRHAPGRVQRPVGGRVNFKMWPGLGKPGSEVLSLGSAAATKRIPQGPVNFTMQPGLGKPGSKVLSPGSAAATTRVLRGHVNFKMRLGLGKPGRFCFFTDIVIISSSVEVYLLGGEQRSLTPKYWDLSCWL</sequence>
<comment type="caution">
    <text evidence="3">The sequence shown here is derived from an EMBL/GenBank/DDBJ whole genome shotgun (WGS) entry which is preliminary data.</text>
</comment>
<evidence type="ECO:0000313" key="3">
    <source>
        <dbReference type="EMBL" id="KAJ1098441.1"/>
    </source>
</evidence>
<evidence type="ECO:0000313" key="4">
    <source>
        <dbReference type="Proteomes" id="UP001066276"/>
    </source>
</evidence>
<organism evidence="3 4">
    <name type="scientific">Pleurodeles waltl</name>
    <name type="common">Iberian ribbed newt</name>
    <dbReference type="NCBI Taxonomy" id="8319"/>
    <lineage>
        <taxon>Eukaryota</taxon>
        <taxon>Metazoa</taxon>
        <taxon>Chordata</taxon>
        <taxon>Craniata</taxon>
        <taxon>Vertebrata</taxon>
        <taxon>Euteleostomi</taxon>
        <taxon>Amphibia</taxon>
        <taxon>Batrachia</taxon>
        <taxon>Caudata</taxon>
        <taxon>Salamandroidea</taxon>
        <taxon>Salamandridae</taxon>
        <taxon>Pleurodelinae</taxon>
        <taxon>Pleurodeles</taxon>
    </lineage>
</organism>
<protein>
    <submittedName>
        <fullName evidence="3">Uncharacterized protein</fullName>
    </submittedName>
</protein>
<dbReference type="AlphaFoldDB" id="A0AAV7M4Y8"/>
<accession>A0AAV7M4Y8</accession>
<feature type="region of interest" description="Disordered" evidence="1">
    <location>
        <begin position="1"/>
        <end position="21"/>
    </location>
</feature>
<evidence type="ECO:0000313" key="2">
    <source>
        <dbReference type="EMBL" id="KAJ1098439.1"/>
    </source>
</evidence>
<dbReference type="Proteomes" id="UP001066276">
    <property type="component" value="Chromosome 10"/>
</dbReference>
<name>A0AAV7M4Y8_PLEWA</name>
<reference evidence="3" key="1">
    <citation type="journal article" date="2022" name="bioRxiv">
        <title>Sequencing and chromosome-scale assembly of the giantPleurodeles waltlgenome.</title>
        <authorList>
            <person name="Brown T."/>
            <person name="Elewa A."/>
            <person name="Iarovenko S."/>
            <person name="Subramanian E."/>
            <person name="Araus A.J."/>
            <person name="Petzold A."/>
            <person name="Susuki M."/>
            <person name="Suzuki K.-i.T."/>
            <person name="Hayashi T."/>
            <person name="Toyoda A."/>
            <person name="Oliveira C."/>
            <person name="Osipova E."/>
            <person name="Leigh N.D."/>
            <person name="Simon A."/>
            <person name="Yun M.H."/>
        </authorList>
    </citation>
    <scope>NUCLEOTIDE SEQUENCE</scope>
    <source>
        <strain evidence="3">20211129_DDA</strain>
        <tissue evidence="3">Liver</tissue>
    </source>
</reference>